<keyword evidence="3 11" id="KW-1133">Transmembrane helix</keyword>
<dbReference type="InterPro" id="IPR001828">
    <property type="entry name" value="ANF_lig-bd_rcpt"/>
</dbReference>
<dbReference type="PANTHER" id="PTHR10519">
    <property type="entry name" value="GABA-B RECEPTOR"/>
    <property type="match status" value="1"/>
</dbReference>
<feature type="signal peptide" evidence="12">
    <location>
        <begin position="1"/>
        <end position="24"/>
    </location>
</feature>
<dbReference type="PRINTS" id="PR00248">
    <property type="entry name" value="GPCRMGR"/>
</dbReference>
<feature type="transmembrane region" description="Helical" evidence="11">
    <location>
        <begin position="784"/>
        <end position="804"/>
    </location>
</feature>
<dbReference type="CDD" id="cd15047">
    <property type="entry name" value="7tmC_GABA-B-like"/>
    <property type="match status" value="1"/>
</dbReference>
<proteinExistence type="predicted"/>
<keyword evidence="4" id="KW-0297">G-protein coupled receptor</keyword>
<comment type="subcellular location">
    <subcellularLocation>
        <location evidence="1">Membrane</location>
        <topology evidence="1">Multi-pass membrane protein</topology>
    </subcellularLocation>
</comment>
<accession>A0A9N8D9U1</accession>
<feature type="transmembrane region" description="Helical" evidence="11">
    <location>
        <begin position="719"/>
        <end position="741"/>
    </location>
</feature>
<evidence type="ECO:0000256" key="8">
    <source>
        <dbReference type="ARBA" id="ARBA00023224"/>
    </source>
</evidence>
<dbReference type="GO" id="GO:0038039">
    <property type="term" value="C:G protein-coupled receptor heterodimeric complex"/>
    <property type="evidence" value="ECO:0007669"/>
    <property type="project" value="TreeGrafter"/>
</dbReference>
<evidence type="ECO:0000256" key="2">
    <source>
        <dbReference type="ARBA" id="ARBA00022692"/>
    </source>
</evidence>
<feature type="transmembrane region" description="Helical" evidence="11">
    <location>
        <begin position="618"/>
        <end position="642"/>
    </location>
</feature>
<sequence length="959" mass="106871">MMLRPRAIAGPLLGLVVLTATVLSAEEKRGPVLTDDLECQLVALLPFSDEREGPPKAIQDEGVEYYGYGIWPDKETLEKASFTLMLTAELAVKHFNERDASIVPEIADIDYCNITFPSILYRDSGYSRPMAVDALLDITRQAASNNQDPTKAMCAVIGPTHPRVNEGVSAVTENLWIPQMAYSTIDRRLSRRADFPTLARTITSSQDYGFAIANFVQRDVVERKFLAIIYDASDYGEQYEDPLEDAEDFLEEYATITEHIIEGDRGSIEESLETTVEDGYHSILLATDRLAVLDDVADVAADMGLLGDDYFWMLSGDMLTPAMLPHIQYKVDSPTDKLLRGAAVFTNYDPFKYYGEADPFLRAWRNQPDSIAEHFNEPMNNPLNKTILSSMETAGYFRRETPTEYASFLYDSIVLTGLSACKAHSEGGEHVAEVFETEFQGASGYVQFSQSHETSELALGRLNGRDISGVIYGMYNLRPTTVDENDMQSYELVLTHLYTNDTQVEGSDMPVPGSWVPVEGTEFLFYDGTTNEPQPLKTTAEWNYLSPGIHAFGLFLCFFALVLAVGAGVWVYAMREDRIVKASQPEFLYLLCLGSAMVAFSIFFISWDEDKGVSEDTLSGFCSAFPWFFVIGYQVMYLALFFKLWRLSKLLSMRRQAVQINQVLIPFGIVIFLSVIILMVWQIVDPLVWSREITNADEEGQWISYAECNSTGDAGALPFIIPLAIIIFISVIMTGAISWKLKDVQAELAESKWIFFAIFSHVQVWAIGIPVFVILDGVSRDASYLIMAALAFIFSVTLVALVIWPKMYVWTRNHYFGGPPKPRMSISVGKSQTVVSGLDTAGGTGSTMASNTSFAGADRARAEANARRVVALENEMEEMRRIHEQERSHLSDIVHNLESQQNGLIMDAEVHAAPPAPTFFEEAAAEKDVWNAPEGGRMGRPNPSSDGPSDYTLDDEPRS</sequence>
<evidence type="ECO:0000256" key="1">
    <source>
        <dbReference type="ARBA" id="ARBA00004141"/>
    </source>
</evidence>
<evidence type="ECO:0000259" key="13">
    <source>
        <dbReference type="PROSITE" id="PS50259"/>
    </source>
</evidence>
<dbReference type="EMBL" id="CAICTM010000049">
    <property type="protein sequence ID" value="CAB9498952.1"/>
    <property type="molecule type" value="Genomic_DNA"/>
</dbReference>
<comment type="caution">
    <text evidence="14">The sequence shown here is derived from an EMBL/GenBank/DDBJ whole genome shotgun (WGS) entry which is preliminary data.</text>
</comment>
<evidence type="ECO:0000256" key="7">
    <source>
        <dbReference type="ARBA" id="ARBA00023180"/>
    </source>
</evidence>
<keyword evidence="9" id="KW-0175">Coiled coil</keyword>
<dbReference type="InterPro" id="IPR028082">
    <property type="entry name" value="Peripla_BP_I"/>
</dbReference>
<feature type="transmembrane region" description="Helical" evidence="11">
    <location>
        <begin position="552"/>
        <end position="575"/>
    </location>
</feature>
<dbReference type="OrthoDB" id="53895at2759"/>
<dbReference type="SUPFAM" id="SSF53822">
    <property type="entry name" value="Periplasmic binding protein-like I"/>
    <property type="match status" value="1"/>
</dbReference>
<evidence type="ECO:0000256" key="11">
    <source>
        <dbReference type="SAM" id="Phobius"/>
    </source>
</evidence>
<evidence type="ECO:0000256" key="12">
    <source>
        <dbReference type="SAM" id="SignalP"/>
    </source>
</evidence>
<feature type="transmembrane region" description="Helical" evidence="11">
    <location>
        <begin position="753"/>
        <end position="778"/>
    </location>
</feature>
<evidence type="ECO:0000256" key="4">
    <source>
        <dbReference type="ARBA" id="ARBA00023040"/>
    </source>
</evidence>
<keyword evidence="5 11" id="KW-0472">Membrane</keyword>
<keyword evidence="6 14" id="KW-0675">Receptor</keyword>
<keyword evidence="12" id="KW-0732">Signal</keyword>
<feature type="transmembrane region" description="Helical" evidence="11">
    <location>
        <begin position="587"/>
        <end position="606"/>
    </location>
</feature>
<dbReference type="Proteomes" id="UP001153069">
    <property type="component" value="Unassembled WGS sequence"/>
</dbReference>
<evidence type="ECO:0000313" key="14">
    <source>
        <dbReference type="EMBL" id="CAB9498952.1"/>
    </source>
</evidence>
<dbReference type="InterPro" id="IPR017978">
    <property type="entry name" value="GPCR_3_C"/>
</dbReference>
<dbReference type="PROSITE" id="PS50259">
    <property type="entry name" value="G_PROTEIN_RECEP_F3_4"/>
    <property type="match status" value="1"/>
</dbReference>
<feature type="coiled-coil region" evidence="9">
    <location>
        <begin position="862"/>
        <end position="889"/>
    </location>
</feature>
<keyword evidence="15" id="KW-1185">Reference proteome</keyword>
<reference evidence="14" key="1">
    <citation type="submission" date="2020-06" db="EMBL/GenBank/DDBJ databases">
        <authorList>
            <consortium name="Plant Systems Biology data submission"/>
        </authorList>
    </citation>
    <scope>NUCLEOTIDE SEQUENCE</scope>
    <source>
        <strain evidence="14">D6</strain>
    </source>
</reference>
<evidence type="ECO:0000313" key="15">
    <source>
        <dbReference type="Proteomes" id="UP001153069"/>
    </source>
</evidence>
<feature type="region of interest" description="Disordered" evidence="10">
    <location>
        <begin position="923"/>
        <end position="959"/>
    </location>
</feature>
<dbReference type="InterPro" id="IPR002455">
    <property type="entry name" value="GPCR3_GABA-B"/>
</dbReference>
<dbReference type="GO" id="GO:0004965">
    <property type="term" value="F:G protein-coupled GABA receptor activity"/>
    <property type="evidence" value="ECO:0007669"/>
    <property type="project" value="InterPro"/>
</dbReference>
<dbReference type="AlphaFoldDB" id="A0A9N8D9U1"/>
<dbReference type="Gene3D" id="3.40.50.2300">
    <property type="match status" value="2"/>
</dbReference>
<gene>
    <name evidence="14" type="ORF">SEMRO_49_G028710.1</name>
</gene>
<evidence type="ECO:0000256" key="9">
    <source>
        <dbReference type="SAM" id="Coils"/>
    </source>
</evidence>
<evidence type="ECO:0000256" key="3">
    <source>
        <dbReference type="ARBA" id="ARBA00022989"/>
    </source>
</evidence>
<name>A0A9N8D9U1_9STRA</name>
<feature type="chain" id="PRO_5040156948" evidence="12">
    <location>
        <begin position="25"/>
        <end position="959"/>
    </location>
</feature>
<keyword evidence="7" id="KW-0325">Glycoprotein</keyword>
<dbReference type="Pfam" id="PF00003">
    <property type="entry name" value="7tm_3"/>
    <property type="match status" value="1"/>
</dbReference>
<evidence type="ECO:0000256" key="6">
    <source>
        <dbReference type="ARBA" id="ARBA00023170"/>
    </source>
</evidence>
<keyword evidence="8" id="KW-0807">Transducer</keyword>
<dbReference type="InterPro" id="IPR000337">
    <property type="entry name" value="GPCR_3"/>
</dbReference>
<evidence type="ECO:0000256" key="5">
    <source>
        <dbReference type="ARBA" id="ARBA00023136"/>
    </source>
</evidence>
<protein>
    <submittedName>
        <fullName evidence="14">Gamma-aminobutyric acid (GABA) B receptor</fullName>
    </submittedName>
</protein>
<dbReference type="Pfam" id="PF01094">
    <property type="entry name" value="ANF_receptor"/>
    <property type="match status" value="1"/>
</dbReference>
<dbReference type="PANTHER" id="PTHR10519:SF20">
    <property type="entry name" value="G-PROTEIN COUPLED RECEPTOR 156-RELATED"/>
    <property type="match status" value="1"/>
</dbReference>
<organism evidence="14 15">
    <name type="scientific">Seminavis robusta</name>
    <dbReference type="NCBI Taxonomy" id="568900"/>
    <lineage>
        <taxon>Eukaryota</taxon>
        <taxon>Sar</taxon>
        <taxon>Stramenopiles</taxon>
        <taxon>Ochrophyta</taxon>
        <taxon>Bacillariophyta</taxon>
        <taxon>Bacillariophyceae</taxon>
        <taxon>Bacillariophycidae</taxon>
        <taxon>Naviculales</taxon>
        <taxon>Naviculaceae</taxon>
        <taxon>Seminavis</taxon>
    </lineage>
</organism>
<feature type="domain" description="G-protein coupled receptors family 3 profile" evidence="13">
    <location>
        <begin position="622"/>
        <end position="809"/>
    </location>
</feature>
<feature type="transmembrane region" description="Helical" evidence="11">
    <location>
        <begin position="663"/>
        <end position="684"/>
    </location>
</feature>
<keyword evidence="2 11" id="KW-0812">Transmembrane</keyword>
<evidence type="ECO:0000256" key="10">
    <source>
        <dbReference type="SAM" id="MobiDB-lite"/>
    </source>
</evidence>